<organism evidence="1 2">
    <name type="scientific">Saccharopolyspora griseoalba</name>
    <dbReference type="NCBI Taxonomy" id="1431848"/>
    <lineage>
        <taxon>Bacteria</taxon>
        <taxon>Bacillati</taxon>
        <taxon>Actinomycetota</taxon>
        <taxon>Actinomycetes</taxon>
        <taxon>Pseudonocardiales</taxon>
        <taxon>Pseudonocardiaceae</taxon>
        <taxon>Saccharopolyspora</taxon>
    </lineage>
</organism>
<accession>A0ABW2LN36</accession>
<evidence type="ECO:0000313" key="1">
    <source>
        <dbReference type="EMBL" id="MFC7343942.1"/>
    </source>
</evidence>
<keyword evidence="2" id="KW-1185">Reference proteome</keyword>
<dbReference type="RefSeq" id="WP_380671335.1">
    <property type="nucleotide sequence ID" value="NZ_JBHTCJ010000012.1"/>
</dbReference>
<gene>
    <name evidence="1" type="ORF">ACFQRI_21255</name>
</gene>
<comment type="caution">
    <text evidence="1">The sequence shown here is derived from an EMBL/GenBank/DDBJ whole genome shotgun (WGS) entry which is preliminary data.</text>
</comment>
<name>A0ABW2LN36_9PSEU</name>
<reference evidence="2" key="1">
    <citation type="journal article" date="2019" name="Int. J. Syst. Evol. Microbiol.">
        <title>The Global Catalogue of Microorganisms (GCM) 10K type strain sequencing project: providing services to taxonomists for standard genome sequencing and annotation.</title>
        <authorList>
            <consortium name="The Broad Institute Genomics Platform"/>
            <consortium name="The Broad Institute Genome Sequencing Center for Infectious Disease"/>
            <person name="Wu L."/>
            <person name="Ma J."/>
        </authorList>
    </citation>
    <scope>NUCLEOTIDE SEQUENCE [LARGE SCALE GENOMIC DNA]</scope>
    <source>
        <strain evidence="2">WLHS5</strain>
    </source>
</reference>
<proteinExistence type="predicted"/>
<protein>
    <submittedName>
        <fullName evidence="1">Uncharacterized protein</fullName>
    </submittedName>
</protein>
<dbReference type="Proteomes" id="UP001596504">
    <property type="component" value="Unassembled WGS sequence"/>
</dbReference>
<evidence type="ECO:0000313" key="2">
    <source>
        <dbReference type="Proteomes" id="UP001596504"/>
    </source>
</evidence>
<dbReference type="EMBL" id="JBHTCJ010000012">
    <property type="protein sequence ID" value="MFC7343942.1"/>
    <property type="molecule type" value="Genomic_DNA"/>
</dbReference>
<sequence>MGPCVGDLGEHLPTSLVERLIGGASRSRITVQGRAVGFFDDVDLELVDRMSAVHTGTPYGIRRPRAAVRLEITDWSHPVPKTDT</sequence>